<evidence type="ECO:0000313" key="2">
    <source>
        <dbReference type="EMBL" id="OZS76180.1"/>
    </source>
</evidence>
<sequence>MAVANLNSVADYLLCFAQEHGDLITPLKLQKMVFYADAWYMALNDGEQLIDEHFEAWVHGPVSRSLYSRFADYKWRPITEEISCPQDLSESVKEHLNEIYDVFGGFDAYELERMTHNEEPWLKARGTIPNDEPCTAVIDKNITANFYRRTIDK</sequence>
<evidence type="ECO:0000313" key="3">
    <source>
        <dbReference type="Proteomes" id="UP000216001"/>
    </source>
</evidence>
<comment type="caution">
    <text evidence="2">The sequence shown here is derived from an EMBL/GenBank/DDBJ whole genome shotgun (WGS) entry which is preliminary data.</text>
</comment>
<dbReference type="Pfam" id="PF13274">
    <property type="entry name" value="SocA_Panacea"/>
    <property type="match status" value="1"/>
</dbReference>
<protein>
    <submittedName>
        <fullName evidence="2">DUF4065 domain-containing protein</fullName>
    </submittedName>
</protein>
<dbReference type="RefSeq" id="WP_069366911.1">
    <property type="nucleotide sequence ID" value="NZ_NOWC01000002.1"/>
</dbReference>
<dbReference type="AlphaFoldDB" id="A0A264VXW7"/>
<feature type="domain" description="Antitoxin SocA-like Panacea" evidence="1">
    <location>
        <begin position="29"/>
        <end position="121"/>
    </location>
</feature>
<accession>A0A264VXW7</accession>
<reference evidence="2 3" key="1">
    <citation type="submission" date="2017-07" db="EMBL/GenBank/DDBJ databases">
        <title>blaIMP-27 on transferable plasmids in Proteus mirabilis and Providencia rettgeri.</title>
        <authorList>
            <person name="Potter R."/>
        </authorList>
    </citation>
    <scope>NUCLEOTIDE SEQUENCE [LARGE SCALE GENOMIC DNA]</scope>
    <source>
        <strain evidence="2 3">PR1</strain>
    </source>
</reference>
<dbReference type="InterPro" id="IPR025272">
    <property type="entry name" value="SocA_Panacea"/>
</dbReference>
<evidence type="ECO:0000259" key="1">
    <source>
        <dbReference type="Pfam" id="PF13274"/>
    </source>
</evidence>
<gene>
    <name evidence="2" type="ORF">CHI95_03120</name>
</gene>
<proteinExistence type="predicted"/>
<dbReference type="EMBL" id="NOWC01000002">
    <property type="protein sequence ID" value="OZS76180.1"/>
    <property type="molecule type" value="Genomic_DNA"/>
</dbReference>
<organism evidence="2 3">
    <name type="scientific">Providencia rettgeri</name>
    <dbReference type="NCBI Taxonomy" id="587"/>
    <lineage>
        <taxon>Bacteria</taxon>
        <taxon>Pseudomonadati</taxon>
        <taxon>Pseudomonadota</taxon>
        <taxon>Gammaproteobacteria</taxon>
        <taxon>Enterobacterales</taxon>
        <taxon>Morganellaceae</taxon>
        <taxon>Providencia</taxon>
    </lineage>
</organism>
<name>A0A264VXW7_PRORE</name>
<dbReference type="Proteomes" id="UP000216001">
    <property type="component" value="Unassembled WGS sequence"/>
</dbReference>